<gene>
    <name evidence="1" type="ORF">VNO80_25970</name>
</gene>
<keyword evidence="2" id="KW-1185">Reference proteome</keyword>
<proteinExistence type="predicted"/>
<comment type="caution">
    <text evidence="1">The sequence shown here is derived from an EMBL/GenBank/DDBJ whole genome shotgun (WGS) entry which is preliminary data.</text>
</comment>
<sequence>MERWSGVLRVPVHPTSRTFHRVGASLCISPETKTLCVPVANAIFFCGDRVDGTGNPVIERLSNLQKLSEIVVSKFGSLINAWVIEASVFNGPFAVYKDFILSLNQYGEPRPYDPMGFPASTSTVSLLSNCLEEAKKIILGTQVDSKSGCTSTGSFSRPKTFILGFSKGGTVLNQIVTELGFSDIGSNVNSPDVGSENIYIVPKTKEDLLNSISDIHYVDVGLNTAGAYLTNHDVFERISKRLMQGAPQLRFILHGTPRQWSDKRRDWIRNEKDKMLHLLESEVPKSLGKIKVFSRYYFADMPPSMQMHFEIIESLDTRLTRPLGTEVAAACDPSTVGSGRWSLLCETSLTLCPPL</sequence>
<dbReference type="GO" id="GO:0005739">
    <property type="term" value="C:mitochondrion"/>
    <property type="evidence" value="ECO:0007669"/>
    <property type="project" value="TreeGrafter"/>
</dbReference>
<dbReference type="InterPro" id="IPR018881">
    <property type="entry name" value="C2orf69_mit"/>
</dbReference>
<organism evidence="1 2">
    <name type="scientific">Phaseolus coccineus</name>
    <name type="common">Scarlet runner bean</name>
    <name type="synonym">Phaseolus multiflorus</name>
    <dbReference type="NCBI Taxonomy" id="3886"/>
    <lineage>
        <taxon>Eukaryota</taxon>
        <taxon>Viridiplantae</taxon>
        <taxon>Streptophyta</taxon>
        <taxon>Embryophyta</taxon>
        <taxon>Tracheophyta</taxon>
        <taxon>Spermatophyta</taxon>
        <taxon>Magnoliopsida</taxon>
        <taxon>eudicotyledons</taxon>
        <taxon>Gunneridae</taxon>
        <taxon>Pentapetalae</taxon>
        <taxon>rosids</taxon>
        <taxon>fabids</taxon>
        <taxon>Fabales</taxon>
        <taxon>Fabaceae</taxon>
        <taxon>Papilionoideae</taxon>
        <taxon>50 kb inversion clade</taxon>
        <taxon>NPAAA clade</taxon>
        <taxon>indigoferoid/millettioid clade</taxon>
        <taxon>Phaseoleae</taxon>
        <taxon>Phaseolus</taxon>
    </lineage>
</organism>
<dbReference type="PANTHER" id="PTHR31296:SF1">
    <property type="entry name" value="MITOCHONDRIAL PROTEIN C2ORF69"/>
    <property type="match status" value="1"/>
</dbReference>
<protein>
    <submittedName>
        <fullName evidence="1">Uncharacterized protein</fullName>
    </submittedName>
</protein>
<reference evidence="1 2" key="1">
    <citation type="submission" date="2024-01" db="EMBL/GenBank/DDBJ databases">
        <title>The genomes of 5 underutilized Papilionoideae crops provide insights into root nodulation and disease resistanc.</title>
        <authorList>
            <person name="Jiang F."/>
        </authorList>
    </citation>
    <scope>NUCLEOTIDE SEQUENCE [LARGE SCALE GENOMIC DNA]</scope>
    <source>
        <strain evidence="1">JINMINGXINNONG_FW02</strain>
        <tissue evidence="1">Leaves</tissue>
    </source>
</reference>
<evidence type="ECO:0000313" key="2">
    <source>
        <dbReference type="Proteomes" id="UP001374584"/>
    </source>
</evidence>
<evidence type="ECO:0000313" key="1">
    <source>
        <dbReference type="EMBL" id="KAK7343009.1"/>
    </source>
</evidence>
<dbReference type="Proteomes" id="UP001374584">
    <property type="component" value="Unassembled WGS sequence"/>
</dbReference>
<name>A0AAN9QP66_PHACN</name>
<dbReference type="AlphaFoldDB" id="A0AAN9QP66"/>
<dbReference type="Pfam" id="PF10561">
    <property type="entry name" value="C2orf69"/>
    <property type="match status" value="1"/>
</dbReference>
<dbReference type="PANTHER" id="PTHR31296">
    <property type="entry name" value="UPF0565 PROTEIN C2ORF69"/>
    <property type="match status" value="1"/>
</dbReference>
<accession>A0AAN9QP66</accession>
<dbReference type="EMBL" id="JAYMYR010000009">
    <property type="protein sequence ID" value="KAK7343009.1"/>
    <property type="molecule type" value="Genomic_DNA"/>
</dbReference>